<dbReference type="Proteomes" id="UP000319576">
    <property type="component" value="Chromosome"/>
</dbReference>
<evidence type="ECO:0008006" key="3">
    <source>
        <dbReference type="Google" id="ProtNLM"/>
    </source>
</evidence>
<accession>A0A517XME3</accession>
<dbReference type="KEGG" id="uli:ETAA1_05640"/>
<dbReference type="PANTHER" id="PTHR38471:SF2">
    <property type="entry name" value="FOUR HELIX BUNDLE PROTEIN"/>
    <property type="match status" value="1"/>
</dbReference>
<gene>
    <name evidence="1" type="ORF">ETAA1_05640</name>
</gene>
<protein>
    <recommendedName>
        <fullName evidence="3">Four helix bundle protein</fullName>
    </recommendedName>
</protein>
<dbReference type="EMBL" id="CP036273">
    <property type="protein sequence ID" value="QDU18671.1"/>
    <property type="molecule type" value="Genomic_DNA"/>
</dbReference>
<dbReference type="RefSeq" id="WP_238389359.1">
    <property type="nucleotide sequence ID" value="NZ_CP036273.1"/>
</dbReference>
<dbReference type="SUPFAM" id="SSF158446">
    <property type="entry name" value="IVS-encoded protein-like"/>
    <property type="match status" value="1"/>
</dbReference>
<name>A0A517XME3_9BACT</name>
<dbReference type="AlphaFoldDB" id="A0A517XME3"/>
<organism evidence="1 2">
    <name type="scientific">Urbifossiella limnaea</name>
    <dbReference type="NCBI Taxonomy" id="2528023"/>
    <lineage>
        <taxon>Bacteria</taxon>
        <taxon>Pseudomonadati</taxon>
        <taxon>Planctomycetota</taxon>
        <taxon>Planctomycetia</taxon>
        <taxon>Gemmatales</taxon>
        <taxon>Gemmataceae</taxon>
        <taxon>Urbifossiella</taxon>
    </lineage>
</organism>
<dbReference type="Pfam" id="PF05635">
    <property type="entry name" value="23S_rRNA_IVP"/>
    <property type="match status" value="1"/>
</dbReference>
<reference evidence="1 2" key="1">
    <citation type="submission" date="2019-02" db="EMBL/GenBank/DDBJ databases">
        <title>Deep-cultivation of Planctomycetes and their phenomic and genomic characterization uncovers novel biology.</title>
        <authorList>
            <person name="Wiegand S."/>
            <person name="Jogler M."/>
            <person name="Boedeker C."/>
            <person name="Pinto D."/>
            <person name="Vollmers J."/>
            <person name="Rivas-Marin E."/>
            <person name="Kohn T."/>
            <person name="Peeters S.H."/>
            <person name="Heuer A."/>
            <person name="Rast P."/>
            <person name="Oberbeckmann S."/>
            <person name="Bunk B."/>
            <person name="Jeske O."/>
            <person name="Meyerdierks A."/>
            <person name="Storesund J.E."/>
            <person name="Kallscheuer N."/>
            <person name="Luecker S."/>
            <person name="Lage O.M."/>
            <person name="Pohl T."/>
            <person name="Merkel B.J."/>
            <person name="Hornburger P."/>
            <person name="Mueller R.-W."/>
            <person name="Bruemmer F."/>
            <person name="Labrenz M."/>
            <person name="Spormann A.M."/>
            <person name="Op den Camp H."/>
            <person name="Overmann J."/>
            <person name="Amann R."/>
            <person name="Jetten M.S.M."/>
            <person name="Mascher T."/>
            <person name="Medema M.H."/>
            <person name="Devos D.P."/>
            <person name="Kaster A.-K."/>
            <person name="Ovreas L."/>
            <person name="Rohde M."/>
            <person name="Galperin M.Y."/>
            <person name="Jogler C."/>
        </authorList>
    </citation>
    <scope>NUCLEOTIDE SEQUENCE [LARGE SCALE GENOMIC DNA]</scope>
    <source>
        <strain evidence="1 2">ETA_A1</strain>
    </source>
</reference>
<dbReference type="PIRSF" id="PIRSF035652">
    <property type="entry name" value="CHP02436"/>
    <property type="match status" value="1"/>
</dbReference>
<proteinExistence type="predicted"/>
<dbReference type="PANTHER" id="PTHR38471">
    <property type="entry name" value="FOUR HELIX BUNDLE PROTEIN"/>
    <property type="match status" value="1"/>
</dbReference>
<dbReference type="NCBIfam" id="TIGR02436">
    <property type="entry name" value="four helix bundle protein"/>
    <property type="match status" value="1"/>
</dbReference>
<evidence type="ECO:0000313" key="1">
    <source>
        <dbReference type="EMBL" id="QDU18671.1"/>
    </source>
</evidence>
<dbReference type="InterPro" id="IPR012657">
    <property type="entry name" value="23S_rRNA-intervening_sequence"/>
</dbReference>
<dbReference type="InterPro" id="IPR036583">
    <property type="entry name" value="23S_rRNA_IVS_sf"/>
</dbReference>
<dbReference type="Gene3D" id="1.20.1440.60">
    <property type="entry name" value="23S rRNA-intervening sequence"/>
    <property type="match status" value="1"/>
</dbReference>
<evidence type="ECO:0000313" key="2">
    <source>
        <dbReference type="Proteomes" id="UP000319576"/>
    </source>
</evidence>
<keyword evidence="2" id="KW-1185">Reference proteome</keyword>
<sequence>MNQTEPAERVDLRVRTKQFAVRIIRMYGVLPKQAEADVIGRQVLRSGTSVGANFREAHRARSDAEFVSKLGDCLKELEETSYWLELLVDAGLVPPARVAALREECEQLIAILTTISKKVKARKG</sequence>